<evidence type="ECO:0000256" key="2">
    <source>
        <dbReference type="ARBA" id="ARBA00005513"/>
    </source>
</evidence>
<dbReference type="Pfam" id="PF00430">
    <property type="entry name" value="ATP-synt_B"/>
    <property type="match status" value="1"/>
</dbReference>
<evidence type="ECO:0000313" key="14">
    <source>
        <dbReference type="EMBL" id="AYR06080.1"/>
    </source>
</evidence>
<keyword evidence="11" id="KW-0066">ATP synthesis</keyword>
<dbReference type="GeneID" id="38463646"/>
<evidence type="ECO:0000256" key="4">
    <source>
        <dbReference type="ARBA" id="ARBA00022547"/>
    </source>
</evidence>
<dbReference type="GO" id="GO:0005886">
    <property type="term" value="C:plasma membrane"/>
    <property type="evidence" value="ECO:0007669"/>
    <property type="project" value="UniProtKB-SubCell"/>
</dbReference>
<evidence type="ECO:0000256" key="11">
    <source>
        <dbReference type="HAMAP-Rule" id="MF_01399"/>
    </source>
</evidence>
<evidence type="ECO:0000256" key="3">
    <source>
        <dbReference type="ARBA" id="ARBA00022448"/>
    </source>
</evidence>
<comment type="subunit">
    <text evidence="11">F-type ATPases have 2 components, F(1) - the catalytic core - and F(0) - the membrane proton channel. F(1) has five subunits: alpha(3), beta(3), gamma(1), delta(1), epsilon(1). F(0) has four main subunits: a(1), b(1), b'(1) and c(10-14). The alpha and beta chains form an alternating ring which encloses part of the gamma chain. F(1) is attached to F(0) by a central stalk formed by the gamma and epsilon chains, while a peripheral stalk is formed by the delta, b and b' chains.</text>
</comment>
<reference evidence="14" key="1">
    <citation type="journal article" date="2018" name="Genome Biol. Evol.">
        <title>Mitochondrial and Plastid Genomes from Coralline Red Algae Provide Insights into the Incongruent Evolutionary Histories of Organelles.</title>
        <authorList>
            <person name="Lee J."/>
            <person name="Song H.J."/>
            <person name="In Park S."/>
            <person name="Lee Y.M."/>
            <person name="Jeong S.Y."/>
            <person name="Oh Cho T."/>
            <person name="Kim J.H."/>
            <person name="Choi H.G."/>
            <person name="Choi C.G."/>
            <person name="Nelson W.A."/>
            <person name="Fredericq S."/>
            <person name="Bhattacharya D."/>
            <person name="Su Yoon H."/>
        </authorList>
    </citation>
    <scope>NUCLEOTIDE SEQUENCE</scope>
</reference>
<dbReference type="AlphaFoldDB" id="A0A3G3MGX4"/>
<geneLocation type="plastid" evidence="14"/>
<evidence type="ECO:0000256" key="8">
    <source>
        <dbReference type="ARBA" id="ARBA00023065"/>
    </source>
</evidence>
<dbReference type="PANTHER" id="PTHR33445:SF2">
    <property type="entry name" value="ATP SYNTHASE SUBUNIT B', CHLOROPLASTIC"/>
    <property type="match status" value="1"/>
</dbReference>
<dbReference type="RefSeq" id="YP_009541871.1">
    <property type="nucleotide sequence ID" value="NC_039978.1"/>
</dbReference>
<accession>A0A3G3MGX4</accession>
<dbReference type="InterPro" id="IPR034679">
    <property type="entry name" value="ATP_synth_b"/>
</dbReference>
<comment type="subcellular location">
    <subcellularLocation>
        <location evidence="11">Cell membrane</location>
        <topology evidence="11">Single-pass membrane protein</topology>
    </subcellularLocation>
    <subcellularLocation>
        <location evidence="1">Membrane</location>
        <topology evidence="1">Single-pass membrane protein</topology>
    </subcellularLocation>
</comment>
<dbReference type="NCBIfam" id="NF005607">
    <property type="entry name" value="PRK07353.1"/>
    <property type="match status" value="1"/>
</dbReference>
<evidence type="ECO:0000256" key="12">
    <source>
        <dbReference type="RuleBase" id="RU003848"/>
    </source>
</evidence>
<keyword evidence="4 11" id="KW-0138">CF(0)</keyword>
<evidence type="ECO:0000256" key="9">
    <source>
        <dbReference type="ARBA" id="ARBA00023136"/>
    </source>
</evidence>
<dbReference type="SUPFAM" id="SSF81573">
    <property type="entry name" value="F1F0 ATP synthase subunit B, membrane domain"/>
    <property type="match status" value="1"/>
</dbReference>
<proteinExistence type="inferred from homology"/>
<feature type="coiled-coil region" evidence="13">
    <location>
        <begin position="83"/>
        <end position="151"/>
    </location>
</feature>
<dbReference type="GO" id="GO:0046961">
    <property type="term" value="F:proton-transporting ATPase activity, rotational mechanism"/>
    <property type="evidence" value="ECO:0007669"/>
    <property type="project" value="TreeGrafter"/>
</dbReference>
<dbReference type="GO" id="GO:0045259">
    <property type="term" value="C:proton-transporting ATP synthase complex"/>
    <property type="evidence" value="ECO:0007669"/>
    <property type="project" value="UniProtKB-KW"/>
</dbReference>
<comment type="function">
    <text evidence="10 11">F(1)F(0) ATP synthase produces ATP from ADP in the presence of a proton or sodium gradient. F-type ATPases consist of two structural domains, F(1) containing the extramembraneous catalytic core and F(0) containing the membrane proton channel, linked together by a central stalk and a peripheral stalk. During catalysis, ATP synthesis in the catalytic domain of F(1) is coupled via a rotary mechanism of the central stalk subunits to proton translocation.</text>
</comment>
<evidence type="ECO:0000256" key="1">
    <source>
        <dbReference type="ARBA" id="ARBA00004167"/>
    </source>
</evidence>
<sequence length="162" mass="18825">MMRTIFCLVISEADVASKGGIFDFNATLPLMMLQFLVLMLVMNYLFYRPVTDILDERADYIRNSLTTASTYLLRADELTLKYEESLAKARKEAQETIQKSQKEAQEIVAMNIKEAQREAEQLIYEAYEQLNIQKEKVLKTLENQVDILSNQIKSKLVSRRFL</sequence>
<keyword evidence="14" id="KW-0934">Plastid</keyword>
<comment type="similarity">
    <text evidence="2 11 12">Belongs to the ATPase B chain family.</text>
</comment>
<dbReference type="InterPro" id="IPR050059">
    <property type="entry name" value="ATP_synthase_B_chain"/>
</dbReference>
<organism evidence="14">
    <name type="scientific">Neogoniolithon spectabile</name>
    <dbReference type="NCBI Taxonomy" id="231755"/>
    <lineage>
        <taxon>Eukaryota</taxon>
        <taxon>Rhodophyta</taxon>
        <taxon>Florideophyceae</taxon>
        <taxon>Corallinophycidae</taxon>
        <taxon>Corallinales</taxon>
        <taxon>Spongitidaceae</taxon>
        <taxon>Neogoniolithoideae</taxon>
        <taxon>Neogoniolithon</taxon>
    </lineage>
</organism>
<dbReference type="GO" id="GO:0046933">
    <property type="term" value="F:proton-transporting ATP synthase activity, rotational mechanism"/>
    <property type="evidence" value="ECO:0007669"/>
    <property type="project" value="UniProtKB-UniRule"/>
</dbReference>
<evidence type="ECO:0000256" key="5">
    <source>
        <dbReference type="ARBA" id="ARBA00022692"/>
    </source>
</evidence>
<evidence type="ECO:0000256" key="7">
    <source>
        <dbReference type="ARBA" id="ARBA00022989"/>
    </source>
</evidence>
<comment type="function">
    <text evidence="11">Component of the F(0) channel, it forms part of the peripheral stalk, linking F(1) to F(0). The b'-subunit is a diverged and duplicated form of b found in plants and photosynthetic bacteria.</text>
</comment>
<name>A0A3G3MGX4_9FLOR</name>
<keyword evidence="6 11" id="KW-0375">Hydrogen ion transport</keyword>
<keyword evidence="13" id="KW-0175">Coiled coil</keyword>
<gene>
    <name evidence="11 14" type="primary">atpG</name>
    <name evidence="11" type="synonym">atpF2</name>
</gene>
<feature type="transmembrane region" description="Helical" evidence="11">
    <location>
        <begin position="26"/>
        <end position="47"/>
    </location>
</feature>
<evidence type="ECO:0000256" key="10">
    <source>
        <dbReference type="ARBA" id="ARBA00025198"/>
    </source>
</evidence>
<evidence type="ECO:0000256" key="6">
    <source>
        <dbReference type="ARBA" id="ARBA00022781"/>
    </source>
</evidence>
<keyword evidence="11" id="KW-1003">Cell membrane</keyword>
<dbReference type="InterPro" id="IPR028987">
    <property type="entry name" value="ATP_synth_B-like_membr_sf"/>
</dbReference>
<dbReference type="PANTHER" id="PTHR33445">
    <property type="entry name" value="ATP SYNTHASE SUBUNIT B', CHLOROPLASTIC"/>
    <property type="match status" value="1"/>
</dbReference>
<keyword evidence="8 11" id="KW-0406">Ion transport</keyword>
<evidence type="ECO:0000256" key="13">
    <source>
        <dbReference type="SAM" id="Coils"/>
    </source>
</evidence>
<keyword evidence="9 11" id="KW-0472">Membrane</keyword>
<dbReference type="HAMAP" id="MF_01399">
    <property type="entry name" value="ATP_synth_bprime"/>
    <property type="match status" value="1"/>
</dbReference>
<keyword evidence="7 11" id="KW-1133">Transmembrane helix</keyword>
<protein>
    <submittedName>
        <fullName evidence="14">ATP synthase CFO B' chain subunit II</fullName>
    </submittedName>
</protein>
<dbReference type="EMBL" id="MH281628">
    <property type="protein sequence ID" value="AYR06080.1"/>
    <property type="molecule type" value="Genomic_DNA"/>
</dbReference>
<keyword evidence="5 11" id="KW-0812">Transmembrane</keyword>
<keyword evidence="3 11" id="KW-0813">Transport</keyword>
<dbReference type="InterPro" id="IPR002146">
    <property type="entry name" value="ATP_synth_b/b'su_bac/chlpt"/>
</dbReference>
<dbReference type="HAMAP" id="MF_01398">
    <property type="entry name" value="ATP_synth_b_bprime"/>
    <property type="match status" value="1"/>
</dbReference>
<dbReference type="CDD" id="cd06503">
    <property type="entry name" value="ATP-synt_Fo_b"/>
    <property type="match status" value="1"/>
</dbReference>